<dbReference type="AlphaFoldDB" id="A0A430AI13"/>
<proteinExistence type="predicted"/>
<dbReference type="PANTHER" id="PTHR33221:SF9">
    <property type="entry name" value="RRF2 FAMILY PROTEIN"/>
    <property type="match status" value="1"/>
</dbReference>
<dbReference type="SUPFAM" id="SSF46785">
    <property type="entry name" value="Winged helix' DNA-binding domain"/>
    <property type="match status" value="1"/>
</dbReference>
<accession>A0A430AI13</accession>
<name>A0A430AI13_9ENTE</name>
<organism evidence="1 2">
    <name type="scientific">Vagococcus entomophilus</name>
    <dbReference type="NCBI Taxonomy" id="1160095"/>
    <lineage>
        <taxon>Bacteria</taxon>
        <taxon>Bacillati</taxon>
        <taxon>Bacillota</taxon>
        <taxon>Bacilli</taxon>
        <taxon>Lactobacillales</taxon>
        <taxon>Enterococcaceae</taxon>
        <taxon>Vagococcus</taxon>
    </lineage>
</organism>
<dbReference type="GO" id="GO:0003700">
    <property type="term" value="F:DNA-binding transcription factor activity"/>
    <property type="evidence" value="ECO:0007669"/>
    <property type="project" value="TreeGrafter"/>
</dbReference>
<evidence type="ECO:0008006" key="3">
    <source>
        <dbReference type="Google" id="ProtNLM"/>
    </source>
</evidence>
<protein>
    <recommendedName>
        <fullName evidence="3">Transcriptional regulator</fullName>
    </recommendedName>
</protein>
<dbReference type="GO" id="GO:0005829">
    <property type="term" value="C:cytosol"/>
    <property type="evidence" value="ECO:0007669"/>
    <property type="project" value="TreeGrafter"/>
</dbReference>
<dbReference type="PANTHER" id="PTHR33221">
    <property type="entry name" value="WINGED HELIX-TURN-HELIX TRANSCRIPTIONAL REGULATOR, RRF2 FAMILY"/>
    <property type="match status" value="1"/>
</dbReference>
<dbReference type="RefSeq" id="WP_170168892.1">
    <property type="nucleotide sequence ID" value="NZ_JBHLWU010000001.1"/>
</dbReference>
<evidence type="ECO:0000313" key="1">
    <source>
        <dbReference type="EMBL" id="RSU07678.1"/>
    </source>
</evidence>
<dbReference type="Pfam" id="PF02082">
    <property type="entry name" value="Rrf2"/>
    <property type="match status" value="1"/>
</dbReference>
<dbReference type="Gene3D" id="1.10.10.10">
    <property type="entry name" value="Winged helix-like DNA-binding domain superfamily/Winged helix DNA-binding domain"/>
    <property type="match status" value="1"/>
</dbReference>
<evidence type="ECO:0000313" key="2">
    <source>
        <dbReference type="Proteomes" id="UP000288669"/>
    </source>
</evidence>
<dbReference type="InterPro" id="IPR036388">
    <property type="entry name" value="WH-like_DNA-bd_sf"/>
</dbReference>
<comment type="caution">
    <text evidence="1">The sequence shown here is derived from an EMBL/GenBank/DDBJ whole genome shotgun (WGS) entry which is preliminary data.</text>
</comment>
<keyword evidence="2" id="KW-1185">Reference proteome</keyword>
<dbReference type="EMBL" id="NGJZ01000001">
    <property type="protein sequence ID" value="RSU07678.1"/>
    <property type="molecule type" value="Genomic_DNA"/>
</dbReference>
<dbReference type="NCBIfam" id="TIGR00738">
    <property type="entry name" value="rrf2_super"/>
    <property type="match status" value="1"/>
</dbReference>
<dbReference type="PROSITE" id="PS51197">
    <property type="entry name" value="HTH_RRF2_2"/>
    <property type="match status" value="1"/>
</dbReference>
<gene>
    <name evidence="1" type="ORF">CBF30_00095</name>
</gene>
<dbReference type="InterPro" id="IPR036390">
    <property type="entry name" value="WH_DNA-bd_sf"/>
</dbReference>
<dbReference type="InterPro" id="IPR000944">
    <property type="entry name" value="Tscrpt_reg_Rrf2"/>
</dbReference>
<dbReference type="Proteomes" id="UP000288669">
    <property type="component" value="Unassembled WGS sequence"/>
</dbReference>
<sequence>MKLKRSLEQAVCILIMLTLEKEHRPVKSSIISERLEVSDSYSKKILRQLVVANLIKSEAGKEGGFKLARSIEKISMLDVYYAIEGKESILQPAHLAHKVFSYENIIVHAEKEVLQVVSEAEQLFLTKLEGYYLSELLPRHDYEQGTVVWKNIREVIKDDKK</sequence>
<reference evidence="1 2" key="1">
    <citation type="submission" date="2017-05" db="EMBL/GenBank/DDBJ databases">
        <title>Vagococcus spp. assemblies.</title>
        <authorList>
            <person name="Gulvik C.A."/>
        </authorList>
    </citation>
    <scope>NUCLEOTIDE SEQUENCE [LARGE SCALE GENOMIC DNA]</scope>
    <source>
        <strain evidence="1 2">DSM 24756</strain>
    </source>
</reference>